<evidence type="ECO:0000313" key="1">
    <source>
        <dbReference type="EMBL" id="VBB69666.1"/>
    </source>
</evidence>
<dbReference type="Gene3D" id="2.30.30.220">
    <property type="entry name" value="SspB-like"/>
    <property type="match status" value="1"/>
</dbReference>
<dbReference type="AlphaFoldDB" id="A0A484H6B2"/>
<sequence length="178" mass="20159">MLPVAERIYKLHYEKIVEGALRRVVREVLAVTEQQGLPGVHHFYITFRTRYPGVVIARHLLERYPDEMTIVLQNQFWGLEVGEGGFAVTLSFNRLNERLQVPFAAITAFADPSAKFGLQFNVESGMEPPSPVPYLPKEDTRALLGTSELDRSHEGDDRVGNVIALDAFRKKDREGGRH</sequence>
<gene>
    <name evidence="1" type="ORF">RIEGSTA812A_PEG_1139</name>
</gene>
<dbReference type="EMBL" id="LR026963">
    <property type="protein sequence ID" value="VBB69666.1"/>
    <property type="molecule type" value="Genomic_DNA"/>
</dbReference>
<proteinExistence type="predicted"/>
<protein>
    <recommendedName>
        <fullName evidence="2">Stringent starvation protein B</fullName>
    </recommendedName>
</protein>
<accession>A0A484H6B2</accession>
<dbReference type="Pfam" id="PF04386">
    <property type="entry name" value="SspB"/>
    <property type="match status" value="1"/>
</dbReference>
<dbReference type="SUPFAM" id="SSF101738">
    <property type="entry name" value="SspB-like"/>
    <property type="match status" value="1"/>
</dbReference>
<name>A0A484H6B2_9ZZZZ</name>
<dbReference type="InterPro" id="IPR036760">
    <property type="entry name" value="SspB-like_sf"/>
</dbReference>
<evidence type="ECO:0008006" key="2">
    <source>
        <dbReference type="Google" id="ProtNLM"/>
    </source>
</evidence>
<reference evidence="1" key="1">
    <citation type="submission" date="2018-10" db="EMBL/GenBank/DDBJ databases">
        <authorList>
            <person name="Gruber-Vodicka H."/>
            <person name="Jaeckle O."/>
        </authorList>
    </citation>
    <scope>NUCLEOTIDE SEQUENCE</scope>
</reference>
<dbReference type="InterPro" id="IPR007481">
    <property type="entry name" value="SspB"/>
</dbReference>
<organism evidence="1">
    <name type="scientific">invertebrate metagenome</name>
    <dbReference type="NCBI Taxonomy" id="1711999"/>
    <lineage>
        <taxon>unclassified sequences</taxon>
        <taxon>metagenomes</taxon>
        <taxon>organismal metagenomes</taxon>
    </lineage>
</organism>